<dbReference type="InterPro" id="IPR045180">
    <property type="entry name" value="La_dom_prot"/>
</dbReference>
<dbReference type="GO" id="GO:0003729">
    <property type="term" value="F:mRNA binding"/>
    <property type="evidence" value="ECO:0007669"/>
    <property type="project" value="TreeGrafter"/>
</dbReference>
<dbReference type="PROSITE" id="PS50961">
    <property type="entry name" value="HTH_LA"/>
    <property type="match status" value="1"/>
</dbReference>
<evidence type="ECO:0000259" key="7">
    <source>
        <dbReference type="PROSITE" id="PS50961"/>
    </source>
</evidence>
<dbReference type="PROSITE" id="PS50102">
    <property type="entry name" value="RRM"/>
    <property type="match status" value="1"/>
</dbReference>
<organism evidence="8 9">
    <name type="scientific">Cladorrhinum samala</name>
    <dbReference type="NCBI Taxonomy" id="585594"/>
    <lineage>
        <taxon>Eukaryota</taxon>
        <taxon>Fungi</taxon>
        <taxon>Dikarya</taxon>
        <taxon>Ascomycota</taxon>
        <taxon>Pezizomycotina</taxon>
        <taxon>Sordariomycetes</taxon>
        <taxon>Sordariomycetidae</taxon>
        <taxon>Sordariales</taxon>
        <taxon>Podosporaceae</taxon>
        <taxon>Cladorrhinum</taxon>
    </lineage>
</organism>
<dbReference type="GO" id="GO:1990904">
    <property type="term" value="C:ribonucleoprotein complex"/>
    <property type="evidence" value="ECO:0007669"/>
    <property type="project" value="InterPro"/>
</dbReference>
<dbReference type="GO" id="GO:0005634">
    <property type="term" value="C:nucleus"/>
    <property type="evidence" value="ECO:0007669"/>
    <property type="project" value="UniProtKB-SubCell"/>
</dbReference>
<comment type="subcellular location">
    <subcellularLocation>
        <location evidence="1">Nucleus</location>
    </subcellularLocation>
</comment>
<feature type="domain" description="RRM" evidence="6">
    <location>
        <begin position="168"/>
        <end position="247"/>
    </location>
</feature>
<feature type="compositionally biased region" description="Low complexity" evidence="5">
    <location>
        <begin position="1"/>
        <end position="20"/>
    </location>
</feature>
<dbReference type="CDD" id="cd08029">
    <property type="entry name" value="LA_like_fungal"/>
    <property type="match status" value="1"/>
</dbReference>
<feature type="compositionally biased region" description="Basic and acidic residues" evidence="5">
    <location>
        <begin position="301"/>
        <end position="311"/>
    </location>
</feature>
<reference evidence="8" key="1">
    <citation type="journal article" date="2023" name="Mol. Phylogenet. Evol.">
        <title>Genome-scale phylogeny and comparative genomics of the fungal order Sordariales.</title>
        <authorList>
            <person name="Hensen N."/>
            <person name="Bonometti L."/>
            <person name="Westerberg I."/>
            <person name="Brannstrom I.O."/>
            <person name="Guillou S."/>
            <person name="Cros-Aarteil S."/>
            <person name="Calhoun S."/>
            <person name="Haridas S."/>
            <person name="Kuo A."/>
            <person name="Mondo S."/>
            <person name="Pangilinan J."/>
            <person name="Riley R."/>
            <person name="LaButti K."/>
            <person name="Andreopoulos B."/>
            <person name="Lipzen A."/>
            <person name="Chen C."/>
            <person name="Yan M."/>
            <person name="Daum C."/>
            <person name="Ng V."/>
            <person name="Clum A."/>
            <person name="Steindorff A."/>
            <person name="Ohm R.A."/>
            <person name="Martin F."/>
            <person name="Silar P."/>
            <person name="Natvig D.O."/>
            <person name="Lalanne C."/>
            <person name="Gautier V."/>
            <person name="Ament-Velasquez S.L."/>
            <person name="Kruys A."/>
            <person name="Hutchinson M.I."/>
            <person name="Powell A.J."/>
            <person name="Barry K."/>
            <person name="Miller A.N."/>
            <person name="Grigoriev I.V."/>
            <person name="Debuchy R."/>
            <person name="Gladieux P."/>
            <person name="Hiltunen Thoren M."/>
            <person name="Johannesson H."/>
        </authorList>
    </citation>
    <scope>NUCLEOTIDE SEQUENCE</scope>
    <source>
        <strain evidence="8">PSN324</strain>
    </source>
</reference>
<dbReference type="SUPFAM" id="SSF54928">
    <property type="entry name" value="RNA-binding domain, RBD"/>
    <property type="match status" value="1"/>
</dbReference>
<feature type="compositionally biased region" description="Gly residues" evidence="5">
    <location>
        <begin position="281"/>
        <end position="291"/>
    </location>
</feature>
<evidence type="ECO:0000256" key="5">
    <source>
        <dbReference type="SAM" id="MobiDB-lite"/>
    </source>
</evidence>
<dbReference type="GO" id="GO:0006396">
    <property type="term" value="P:RNA processing"/>
    <property type="evidence" value="ECO:0007669"/>
    <property type="project" value="InterPro"/>
</dbReference>
<dbReference type="Proteomes" id="UP001321749">
    <property type="component" value="Unassembled WGS sequence"/>
</dbReference>
<dbReference type="InterPro" id="IPR036388">
    <property type="entry name" value="WH-like_DNA-bd_sf"/>
</dbReference>
<dbReference type="Pfam" id="PF00076">
    <property type="entry name" value="RRM_1"/>
    <property type="match status" value="1"/>
</dbReference>
<comment type="caution">
    <text evidence="8">The sequence shown here is derived from an EMBL/GenBank/DDBJ whole genome shotgun (WGS) entry which is preliminary data.</text>
</comment>
<feature type="compositionally biased region" description="Basic residues" evidence="5">
    <location>
        <begin position="317"/>
        <end position="327"/>
    </location>
</feature>
<feature type="region of interest" description="Disordered" evidence="5">
    <location>
        <begin position="259"/>
        <end position="397"/>
    </location>
</feature>
<dbReference type="PANTHER" id="PTHR22792:SF140">
    <property type="entry name" value="ACHILLES, ISOFORM A"/>
    <property type="match status" value="1"/>
</dbReference>
<feature type="region of interest" description="Disordered" evidence="5">
    <location>
        <begin position="1"/>
        <end position="49"/>
    </location>
</feature>
<dbReference type="PRINTS" id="PR00302">
    <property type="entry name" value="LUPUSLA"/>
</dbReference>
<reference evidence="8" key="2">
    <citation type="submission" date="2023-06" db="EMBL/GenBank/DDBJ databases">
        <authorList>
            <consortium name="Lawrence Berkeley National Laboratory"/>
            <person name="Mondo S.J."/>
            <person name="Hensen N."/>
            <person name="Bonometti L."/>
            <person name="Westerberg I."/>
            <person name="Brannstrom I.O."/>
            <person name="Guillou S."/>
            <person name="Cros-Aarteil S."/>
            <person name="Calhoun S."/>
            <person name="Haridas S."/>
            <person name="Kuo A."/>
            <person name="Pangilinan J."/>
            <person name="Riley R."/>
            <person name="Labutti K."/>
            <person name="Andreopoulos B."/>
            <person name="Lipzen A."/>
            <person name="Chen C."/>
            <person name="Yanf M."/>
            <person name="Daum C."/>
            <person name="Ng V."/>
            <person name="Clum A."/>
            <person name="Steindorff A."/>
            <person name="Ohm R."/>
            <person name="Martin F."/>
            <person name="Silar P."/>
            <person name="Natvig D."/>
            <person name="Lalanne C."/>
            <person name="Gautier V."/>
            <person name="Ament-Velasquez S.L."/>
            <person name="Kruys A."/>
            <person name="Hutchinson M.I."/>
            <person name="Powell A.J."/>
            <person name="Barry K."/>
            <person name="Miller A.N."/>
            <person name="Grigoriev I.V."/>
            <person name="Debuchy R."/>
            <person name="Gladieux P."/>
            <person name="Thoren M.H."/>
            <person name="Johannesson H."/>
        </authorList>
    </citation>
    <scope>NUCLEOTIDE SEQUENCE</scope>
    <source>
        <strain evidence="8">PSN324</strain>
    </source>
</reference>
<dbReference type="Gene3D" id="3.30.70.330">
    <property type="match status" value="1"/>
</dbReference>
<keyword evidence="9" id="KW-1185">Reference proteome</keyword>
<dbReference type="PANTHER" id="PTHR22792">
    <property type="entry name" value="LUPUS LA PROTEIN-RELATED"/>
    <property type="match status" value="1"/>
</dbReference>
<evidence type="ECO:0000256" key="3">
    <source>
        <dbReference type="ARBA" id="ARBA00023242"/>
    </source>
</evidence>
<evidence type="ECO:0000256" key="1">
    <source>
        <dbReference type="ARBA" id="ARBA00004123"/>
    </source>
</evidence>
<dbReference type="SMART" id="SM00715">
    <property type="entry name" value="LA"/>
    <property type="match status" value="1"/>
</dbReference>
<proteinExistence type="predicted"/>
<evidence type="ECO:0000313" key="8">
    <source>
        <dbReference type="EMBL" id="KAK4463735.1"/>
    </source>
</evidence>
<name>A0AAV9HS91_9PEZI</name>
<dbReference type="InterPro" id="IPR006630">
    <property type="entry name" value="La_HTH"/>
</dbReference>
<feature type="compositionally biased region" description="Basic and acidic residues" evidence="5">
    <location>
        <begin position="358"/>
        <end position="375"/>
    </location>
</feature>
<feature type="domain" description="HTH La-type RNA-binding" evidence="7">
    <location>
        <begin position="67"/>
        <end position="157"/>
    </location>
</feature>
<dbReference type="InterPro" id="IPR012677">
    <property type="entry name" value="Nucleotide-bd_a/b_plait_sf"/>
</dbReference>
<evidence type="ECO:0000256" key="2">
    <source>
        <dbReference type="ARBA" id="ARBA00022884"/>
    </source>
</evidence>
<feature type="compositionally biased region" description="Basic and acidic residues" evidence="5">
    <location>
        <begin position="328"/>
        <end position="346"/>
    </location>
</feature>
<protein>
    <submittedName>
        <fullName evidence="8">Uncharacterized protein</fullName>
    </submittedName>
</protein>
<gene>
    <name evidence="8" type="ORF">QBC42DRAFT_285175</name>
</gene>
<keyword evidence="2 4" id="KW-0694">RNA-binding</keyword>
<dbReference type="Gene3D" id="1.10.10.10">
    <property type="entry name" value="Winged helix-like DNA-binding domain superfamily/Winged helix DNA-binding domain"/>
    <property type="match status" value="1"/>
</dbReference>
<dbReference type="SUPFAM" id="SSF46785">
    <property type="entry name" value="Winged helix' DNA-binding domain"/>
    <property type="match status" value="1"/>
</dbReference>
<dbReference type="EMBL" id="MU864956">
    <property type="protein sequence ID" value="KAK4463735.1"/>
    <property type="molecule type" value="Genomic_DNA"/>
</dbReference>
<evidence type="ECO:0000256" key="4">
    <source>
        <dbReference type="PROSITE-ProRule" id="PRU00332"/>
    </source>
</evidence>
<dbReference type="InterPro" id="IPR036390">
    <property type="entry name" value="WH_DNA-bd_sf"/>
</dbReference>
<dbReference type="InterPro" id="IPR002344">
    <property type="entry name" value="Lupus_La"/>
</dbReference>
<dbReference type="InterPro" id="IPR000504">
    <property type="entry name" value="RRM_dom"/>
</dbReference>
<dbReference type="CDD" id="cd12291">
    <property type="entry name" value="RRM1_La"/>
    <property type="match status" value="1"/>
</dbReference>
<dbReference type="SMART" id="SM00360">
    <property type="entry name" value="RRM"/>
    <property type="match status" value="1"/>
</dbReference>
<dbReference type="Pfam" id="PF05383">
    <property type="entry name" value="La"/>
    <property type="match status" value="1"/>
</dbReference>
<evidence type="ECO:0000313" key="9">
    <source>
        <dbReference type="Proteomes" id="UP001321749"/>
    </source>
</evidence>
<feature type="compositionally biased region" description="Basic and acidic residues" evidence="5">
    <location>
        <begin position="22"/>
        <end position="39"/>
    </location>
</feature>
<keyword evidence="3" id="KW-0539">Nucleus</keyword>
<accession>A0AAV9HS91</accession>
<evidence type="ECO:0000259" key="6">
    <source>
        <dbReference type="PROSITE" id="PS50102"/>
    </source>
</evidence>
<dbReference type="AlphaFoldDB" id="A0AAV9HS91"/>
<sequence>MADVVMQEQPEVVAAAVEAPAVEEKNESETPTEKTEEPKTSGPDILKTTAKIDFKNPKNNRKYDPSALETTDDPVKIRQQVEFYFSDSNLPTDKFMWESTGGEENKPMPLKKICSFKRMHRFQPYTAVVAAIRDSELLDISGEEGEEVIKRKVAYVSNPDAAKQRVANSVYVKGFGDEENTTQFDIEAFFAAYGPIKHVKLRRTPENLFKGSVFVEFETLELQQQFLALDPAPKWKGHDLLIKSKREYLDEKNQLIREGKLEPSKSHKPLFFEGRDKANRGGKGQGRGGRGGHGKGNDANGFKKGDGEHRNGGGRGGRGRGRGGRGRGGRDNQDRSENKEQKKPAEEGVMPTIQATNDKGEVVKAEANGKRAREDDGSDAAPPAKKADTKTEAIAAQ</sequence>
<dbReference type="InterPro" id="IPR035979">
    <property type="entry name" value="RBD_domain_sf"/>
</dbReference>